<evidence type="ECO:0000259" key="5">
    <source>
        <dbReference type="Pfam" id="PF02826"/>
    </source>
</evidence>
<dbReference type="InterPro" id="IPR050223">
    <property type="entry name" value="D-isomer_2-hydroxyacid_DH"/>
</dbReference>
<dbReference type="EC" id="1.1.1.-" evidence="6"/>
<keyword evidence="1 3" id="KW-0560">Oxidoreductase</keyword>
<reference evidence="7" key="1">
    <citation type="journal article" date="2016" name="Environ. Microbiol.">
        <title>The complete genome of a viable archaeum isolated from 123-million-year-old rock salt.</title>
        <authorList>
            <person name="Jaakkola S.T."/>
            <person name="Pfeiffer F."/>
            <person name="Ravantti J.J."/>
            <person name="Guo Q."/>
            <person name="Liu Y."/>
            <person name="Chen X."/>
            <person name="Ma H."/>
            <person name="Yang C."/>
            <person name="Oksanen H.M."/>
            <person name="Bamford D.H."/>
        </authorList>
    </citation>
    <scope>NUCLEOTIDE SEQUENCE</scope>
    <source>
        <strain evidence="7">JI20-1</strain>
    </source>
</reference>
<evidence type="ECO:0000313" key="7">
    <source>
        <dbReference type="Proteomes" id="UP000066737"/>
    </source>
</evidence>
<sequence length="315" mass="34317">MPDITVLRTGAHGTPMSEYAAALRERLPECDVALARTPADERDLVADARVVTGVDIDEALLSEADELELFAGAYAGYEHLPLDALRERGVAVTNAAGVHAPSAGEQVLGYLLTFARRLHEGWRRQQHREFRHYRAGELKGSTVTVVGLGAIGQGVVQRLQGFDVDTIGVRYTPEKGGPTDEVVGFDDEALHDAFARTDYLVLACPLTDTTRHLVDRAALNTLPPESVLVNVARGGVVDTDALVSALRREDLRGAALDVTDPEPLPEDHPLWNFENVVVTPHTAGQTPEYWNRLADILATNVPRLDADEELQNRVA</sequence>
<keyword evidence="7" id="KW-1185">Reference proteome</keyword>
<dbReference type="GO" id="GO:0051287">
    <property type="term" value="F:NAD binding"/>
    <property type="evidence" value="ECO:0007669"/>
    <property type="project" value="InterPro"/>
</dbReference>
<dbReference type="OrthoDB" id="168224at2157"/>
<dbReference type="KEGG" id="hhb:Hhub_2861"/>
<dbReference type="AlphaFoldDB" id="A0A0U5H3U0"/>
<dbReference type="CDD" id="cd05300">
    <property type="entry name" value="2-Hacid_dh_1"/>
    <property type="match status" value="1"/>
</dbReference>
<dbReference type="Pfam" id="PF02826">
    <property type="entry name" value="2-Hacid_dh_C"/>
    <property type="match status" value="1"/>
</dbReference>
<dbReference type="GO" id="GO:0016618">
    <property type="term" value="F:hydroxypyruvate reductase [NAD(P)H] activity"/>
    <property type="evidence" value="ECO:0007669"/>
    <property type="project" value="TreeGrafter"/>
</dbReference>
<gene>
    <name evidence="6" type="ORF">HHUB_2861</name>
</gene>
<protein>
    <submittedName>
        <fullName evidence="6">Probable D-2-hydroxyacid dehydrogenase</fullName>
        <ecNumber evidence="6">1.1.1.-</ecNumber>
    </submittedName>
</protein>
<dbReference type="PANTHER" id="PTHR10996:SF178">
    <property type="entry name" value="2-HYDROXYACID DEHYDROGENASE YGL185C-RELATED"/>
    <property type="match status" value="1"/>
</dbReference>
<dbReference type="SUPFAM" id="SSF52283">
    <property type="entry name" value="Formate/glycerate dehydrogenase catalytic domain-like"/>
    <property type="match status" value="1"/>
</dbReference>
<dbReference type="Proteomes" id="UP000066737">
    <property type="component" value="Chromosome I"/>
</dbReference>
<dbReference type="PANTHER" id="PTHR10996">
    <property type="entry name" value="2-HYDROXYACID DEHYDROGENASE-RELATED"/>
    <property type="match status" value="1"/>
</dbReference>
<name>A0A0U5H3U0_9EURY</name>
<proteinExistence type="inferred from homology"/>
<dbReference type="InterPro" id="IPR006140">
    <property type="entry name" value="D-isomer_DH_NAD-bd"/>
</dbReference>
<feature type="domain" description="D-isomer specific 2-hydroxyacid dehydrogenase NAD-binding" evidence="5">
    <location>
        <begin position="109"/>
        <end position="283"/>
    </location>
</feature>
<dbReference type="RefSeq" id="WP_059057267.1">
    <property type="nucleotide sequence ID" value="NZ_CEML01000001.1"/>
</dbReference>
<dbReference type="InterPro" id="IPR036291">
    <property type="entry name" value="NAD(P)-bd_dom_sf"/>
</dbReference>
<evidence type="ECO:0000313" key="6">
    <source>
        <dbReference type="EMBL" id="CQH58923.1"/>
    </source>
</evidence>
<evidence type="ECO:0000256" key="1">
    <source>
        <dbReference type="ARBA" id="ARBA00023002"/>
    </source>
</evidence>
<dbReference type="GeneID" id="26659491"/>
<dbReference type="GO" id="GO:0005829">
    <property type="term" value="C:cytosol"/>
    <property type="evidence" value="ECO:0007669"/>
    <property type="project" value="TreeGrafter"/>
</dbReference>
<evidence type="ECO:0000256" key="3">
    <source>
        <dbReference type="RuleBase" id="RU003719"/>
    </source>
</evidence>
<accession>A0A0U5H3U0</accession>
<dbReference type="SUPFAM" id="SSF51735">
    <property type="entry name" value="NAD(P)-binding Rossmann-fold domains"/>
    <property type="match status" value="1"/>
</dbReference>
<feature type="domain" description="D-isomer specific 2-hydroxyacid dehydrogenase catalytic" evidence="4">
    <location>
        <begin position="46"/>
        <end position="314"/>
    </location>
</feature>
<evidence type="ECO:0000256" key="2">
    <source>
        <dbReference type="ARBA" id="ARBA00023027"/>
    </source>
</evidence>
<dbReference type="Pfam" id="PF00389">
    <property type="entry name" value="2-Hacid_dh"/>
    <property type="match status" value="1"/>
</dbReference>
<dbReference type="EMBL" id="LN831302">
    <property type="protein sequence ID" value="CQH58923.1"/>
    <property type="molecule type" value="Genomic_DNA"/>
</dbReference>
<dbReference type="FunFam" id="3.40.50.720:FF:000363">
    <property type="entry name" value="D-isomer specific 2-hydroxyacid dehydrogenase"/>
    <property type="match status" value="1"/>
</dbReference>
<organism evidence="6 7">
    <name type="scientific">Halobacterium hubeiense</name>
    <dbReference type="NCBI Taxonomy" id="1407499"/>
    <lineage>
        <taxon>Archaea</taxon>
        <taxon>Methanobacteriati</taxon>
        <taxon>Methanobacteriota</taxon>
        <taxon>Stenosarchaea group</taxon>
        <taxon>Halobacteria</taxon>
        <taxon>Halobacteriales</taxon>
        <taxon>Halobacteriaceae</taxon>
        <taxon>Halobacterium</taxon>
    </lineage>
</organism>
<keyword evidence="2" id="KW-0520">NAD</keyword>
<dbReference type="GO" id="GO:0030267">
    <property type="term" value="F:glyoxylate reductase (NADPH) activity"/>
    <property type="evidence" value="ECO:0007669"/>
    <property type="project" value="TreeGrafter"/>
</dbReference>
<dbReference type="STRING" id="1407499.HHUB_2861"/>
<evidence type="ECO:0000259" key="4">
    <source>
        <dbReference type="Pfam" id="PF00389"/>
    </source>
</evidence>
<dbReference type="Gene3D" id="3.40.50.720">
    <property type="entry name" value="NAD(P)-binding Rossmann-like Domain"/>
    <property type="match status" value="2"/>
</dbReference>
<comment type="similarity">
    <text evidence="3">Belongs to the D-isomer specific 2-hydroxyacid dehydrogenase family.</text>
</comment>
<dbReference type="InterPro" id="IPR006139">
    <property type="entry name" value="D-isomer_2_OHA_DH_cat_dom"/>
</dbReference>